<dbReference type="InParanoid" id="E2C3W9"/>
<feature type="compositionally biased region" description="Pro residues" evidence="13">
    <location>
        <begin position="20"/>
        <end position="31"/>
    </location>
</feature>
<dbReference type="OrthoDB" id="10252354at2759"/>
<evidence type="ECO:0000256" key="4">
    <source>
        <dbReference type="ARBA" id="ARBA00022777"/>
    </source>
</evidence>
<dbReference type="GO" id="GO:0004713">
    <property type="term" value="F:protein tyrosine kinase activity"/>
    <property type="evidence" value="ECO:0007669"/>
    <property type="project" value="UniProtKB-KW"/>
</dbReference>
<evidence type="ECO:0000256" key="11">
    <source>
        <dbReference type="ARBA" id="ARBA00051693"/>
    </source>
</evidence>
<keyword evidence="16" id="KW-1185">Reference proteome</keyword>
<dbReference type="Proteomes" id="UP000008237">
    <property type="component" value="Unassembled WGS sequence"/>
</dbReference>
<keyword evidence="5 12" id="KW-0067">ATP-binding</keyword>
<evidence type="ECO:0000256" key="7">
    <source>
        <dbReference type="ARBA" id="ARBA00038035"/>
    </source>
</evidence>
<keyword evidence="3 12" id="KW-0547">Nucleotide-binding</keyword>
<dbReference type="InterPro" id="IPR050915">
    <property type="entry name" value="MAP_kinase_kinase"/>
</dbReference>
<protein>
    <recommendedName>
        <fullName evidence="8">mitogen-activated protein kinase kinase</fullName>
        <ecNumber evidence="8">2.7.12.2</ecNumber>
    </recommendedName>
</protein>
<evidence type="ECO:0000256" key="3">
    <source>
        <dbReference type="ARBA" id="ARBA00022741"/>
    </source>
</evidence>
<keyword evidence="6" id="KW-0829">Tyrosine-protein kinase</keyword>
<proteinExistence type="inferred from homology"/>
<dbReference type="EMBL" id="GL452364">
    <property type="protein sequence ID" value="EFN77355.1"/>
    <property type="molecule type" value="Genomic_DNA"/>
</dbReference>
<dbReference type="OMA" id="MNEWINL"/>
<dbReference type="PROSITE" id="PS50011">
    <property type="entry name" value="PROTEIN_KINASE_DOM"/>
    <property type="match status" value="1"/>
</dbReference>
<sequence length="206" mass="22749">MSKNKLNLTLPPGSIEPVPAVSPSPPVPPLPVGNSETNSEPSVIPNNVMGSMNIDVIQEKFEELEMDEEQRKRLESFLGQKEKVGELCDEDFEKLGELGAGNGGVVMKVRHKKYGLIMARKLIHLEVKPAIKKQIIRELKVLHECNFAHIVGFYGAFYSDGEISICMEYMDGGSLDLILKKAGRIPEPILSTITFAVSDTFIARVV</sequence>
<evidence type="ECO:0000256" key="9">
    <source>
        <dbReference type="ARBA" id="ARBA00049014"/>
    </source>
</evidence>
<dbReference type="AlphaFoldDB" id="E2C3W9"/>
<feature type="domain" description="Protein kinase" evidence="14">
    <location>
        <begin position="92"/>
        <end position="206"/>
    </location>
</feature>
<reference evidence="15 16" key="1">
    <citation type="journal article" date="2010" name="Science">
        <title>Genomic comparison of the ants Camponotus floridanus and Harpegnathos saltator.</title>
        <authorList>
            <person name="Bonasio R."/>
            <person name="Zhang G."/>
            <person name="Ye C."/>
            <person name="Mutti N.S."/>
            <person name="Fang X."/>
            <person name="Qin N."/>
            <person name="Donahue G."/>
            <person name="Yang P."/>
            <person name="Li Q."/>
            <person name="Li C."/>
            <person name="Zhang P."/>
            <person name="Huang Z."/>
            <person name="Berger S.L."/>
            <person name="Reinberg D."/>
            <person name="Wang J."/>
            <person name="Liebig J."/>
        </authorList>
    </citation>
    <scope>NUCLEOTIDE SEQUENCE [LARGE SCALE GENOMIC DNA]</scope>
    <source>
        <strain evidence="15 16">R22 G/1</strain>
    </source>
</reference>
<dbReference type="Gene3D" id="3.30.200.20">
    <property type="entry name" value="Phosphorylase Kinase, domain 1"/>
    <property type="match status" value="1"/>
</dbReference>
<dbReference type="GO" id="GO:0004674">
    <property type="term" value="F:protein serine/threonine kinase activity"/>
    <property type="evidence" value="ECO:0007669"/>
    <property type="project" value="UniProtKB-KW"/>
</dbReference>
<comment type="catalytic activity">
    <reaction evidence="9">
        <text>L-seryl-[protein] + ATP = O-phospho-L-seryl-[protein] + ADP + H(+)</text>
        <dbReference type="Rhea" id="RHEA:17989"/>
        <dbReference type="Rhea" id="RHEA-COMP:9863"/>
        <dbReference type="Rhea" id="RHEA-COMP:11604"/>
        <dbReference type="ChEBI" id="CHEBI:15378"/>
        <dbReference type="ChEBI" id="CHEBI:29999"/>
        <dbReference type="ChEBI" id="CHEBI:30616"/>
        <dbReference type="ChEBI" id="CHEBI:83421"/>
        <dbReference type="ChEBI" id="CHEBI:456216"/>
        <dbReference type="EC" id="2.7.12.2"/>
    </reaction>
</comment>
<evidence type="ECO:0000259" key="14">
    <source>
        <dbReference type="PROSITE" id="PS50011"/>
    </source>
</evidence>
<keyword evidence="1" id="KW-0723">Serine/threonine-protein kinase</keyword>
<dbReference type="STRING" id="610380.E2C3W9"/>
<feature type="region of interest" description="Disordered" evidence="13">
    <location>
        <begin position="1"/>
        <end position="45"/>
    </location>
</feature>
<feature type="binding site" evidence="12">
    <location>
        <position position="121"/>
    </location>
    <ligand>
        <name>ATP</name>
        <dbReference type="ChEBI" id="CHEBI:30616"/>
    </ligand>
</feature>
<accession>E2C3W9</accession>
<keyword evidence="4 15" id="KW-0418">Kinase</keyword>
<evidence type="ECO:0000256" key="1">
    <source>
        <dbReference type="ARBA" id="ARBA00022527"/>
    </source>
</evidence>
<dbReference type="InterPro" id="IPR000719">
    <property type="entry name" value="Prot_kinase_dom"/>
</dbReference>
<feature type="compositionally biased region" description="Polar residues" evidence="13">
    <location>
        <begin position="34"/>
        <end position="45"/>
    </location>
</feature>
<organism evidence="16">
    <name type="scientific">Harpegnathos saltator</name>
    <name type="common">Jerdon's jumping ant</name>
    <dbReference type="NCBI Taxonomy" id="610380"/>
    <lineage>
        <taxon>Eukaryota</taxon>
        <taxon>Metazoa</taxon>
        <taxon>Ecdysozoa</taxon>
        <taxon>Arthropoda</taxon>
        <taxon>Hexapoda</taxon>
        <taxon>Insecta</taxon>
        <taxon>Pterygota</taxon>
        <taxon>Neoptera</taxon>
        <taxon>Endopterygota</taxon>
        <taxon>Hymenoptera</taxon>
        <taxon>Apocrita</taxon>
        <taxon>Aculeata</taxon>
        <taxon>Formicoidea</taxon>
        <taxon>Formicidae</taxon>
        <taxon>Ponerinae</taxon>
        <taxon>Ponerini</taxon>
        <taxon>Harpegnathos</taxon>
    </lineage>
</organism>
<dbReference type="SMART" id="SM00220">
    <property type="entry name" value="S_TKc"/>
    <property type="match status" value="1"/>
</dbReference>
<comment type="similarity">
    <text evidence="7">Belongs to the protein kinase superfamily. STE Ser/Thr protein kinase family. MAP kinase kinase subfamily.</text>
</comment>
<dbReference type="SUPFAM" id="SSF56112">
    <property type="entry name" value="Protein kinase-like (PK-like)"/>
    <property type="match status" value="1"/>
</dbReference>
<evidence type="ECO:0000313" key="16">
    <source>
        <dbReference type="Proteomes" id="UP000008237"/>
    </source>
</evidence>
<dbReference type="PANTHER" id="PTHR47448:SF1">
    <property type="entry name" value="SERINE_THREONINE-PROTEIN KINASE STE7 HOMOLOG"/>
    <property type="match status" value="1"/>
</dbReference>
<gene>
    <name evidence="15" type="ORF">EAI_14486</name>
</gene>
<evidence type="ECO:0000256" key="8">
    <source>
        <dbReference type="ARBA" id="ARBA00038999"/>
    </source>
</evidence>
<evidence type="ECO:0000313" key="15">
    <source>
        <dbReference type="EMBL" id="EFN77355.1"/>
    </source>
</evidence>
<evidence type="ECO:0000256" key="6">
    <source>
        <dbReference type="ARBA" id="ARBA00023137"/>
    </source>
</evidence>
<dbReference type="Pfam" id="PF00069">
    <property type="entry name" value="Pkinase"/>
    <property type="match status" value="1"/>
</dbReference>
<evidence type="ECO:0000256" key="13">
    <source>
        <dbReference type="SAM" id="MobiDB-lite"/>
    </source>
</evidence>
<dbReference type="FunFam" id="3.30.200.20:FF:000100">
    <property type="entry name" value="Dual specificity mitogen-activated protein kinase kinase 1"/>
    <property type="match status" value="1"/>
</dbReference>
<comment type="catalytic activity">
    <reaction evidence="10">
        <text>L-threonyl-[protein] + ATP = O-phospho-L-threonyl-[protein] + ADP + H(+)</text>
        <dbReference type="Rhea" id="RHEA:46608"/>
        <dbReference type="Rhea" id="RHEA-COMP:11060"/>
        <dbReference type="Rhea" id="RHEA-COMP:11605"/>
        <dbReference type="ChEBI" id="CHEBI:15378"/>
        <dbReference type="ChEBI" id="CHEBI:30013"/>
        <dbReference type="ChEBI" id="CHEBI:30616"/>
        <dbReference type="ChEBI" id="CHEBI:61977"/>
        <dbReference type="ChEBI" id="CHEBI:456216"/>
        <dbReference type="EC" id="2.7.12.2"/>
    </reaction>
</comment>
<dbReference type="GO" id="GO:0005524">
    <property type="term" value="F:ATP binding"/>
    <property type="evidence" value="ECO:0007669"/>
    <property type="project" value="UniProtKB-UniRule"/>
</dbReference>
<dbReference type="PROSITE" id="PS00107">
    <property type="entry name" value="PROTEIN_KINASE_ATP"/>
    <property type="match status" value="1"/>
</dbReference>
<dbReference type="InterPro" id="IPR011009">
    <property type="entry name" value="Kinase-like_dom_sf"/>
</dbReference>
<name>E2C3W9_HARSA</name>
<evidence type="ECO:0000256" key="2">
    <source>
        <dbReference type="ARBA" id="ARBA00022679"/>
    </source>
</evidence>
<dbReference type="InterPro" id="IPR017441">
    <property type="entry name" value="Protein_kinase_ATP_BS"/>
</dbReference>
<dbReference type="PANTHER" id="PTHR47448">
    <property type="entry name" value="DUAL SPECIFICITY MITOGEN-ACTIVATED PROTEIN KINASE KINASE DSOR1-LIKE PROTEIN"/>
    <property type="match status" value="1"/>
</dbReference>
<evidence type="ECO:0000256" key="5">
    <source>
        <dbReference type="ARBA" id="ARBA00022840"/>
    </source>
</evidence>
<keyword evidence="2" id="KW-0808">Transferase</keyword>
<dbReference type="GO" id="GO:0004708">
    <property type="term" value="F:MAP kinase kinase activity"/>
    <property type="evidence" value="ECO:0007669"/>
    <property type="project" value="UniProtKB-EC"/>
</dbReference>
<dbReference type="EC" id="2.7.12.2" evidence="8"/>
<evidence type="ECO:0000256" key="12">
    <source>
        <dbReference type="PROSITE-ProRule" id="PRU10141"/>
    </source>
</evidence>
<evidence type="ECO:0000256" key="10">
    <source>
        <dbReference type="ARBA" id="ARBA00049299"/>
    </source>
</evidence>
<comment type="catalytic activity">
    <reaction evidence="11">
        <text>L-tyrosyl-[protein] + ATP = O-phospho-L-tyrosyl-[protein] + ADP + H(+)</text>
        <dbReference type="Rhea" id="RHEA:10596"/>
        <dbReference type="Rhea" id="RHEA-COMP:10136"/>
        <dbReference type="Rhea" id="RHEA-COMP:20101"/>
        <dbReference type="ChEBI" id="CHEBI:15378"/>
        <dbReference type="ChEBI" id="CHEBI:30616"/>
        <dbReference type="ChEBI" id="CHEBI:46858"/>
        <dbReference type="ChEBI" id="CHEBI:61978"/>
        <dbReference type="ChEBI" id="CHEBI:456216"/>
        <dbReference type="EC" id="2.7.12.2"/>
    </reaction>
</comment>